<reference evidence="1" key="1">
    <citation type="submission" date="2021-05" db="EMBL/GenBank/DDBJ databases">
        <authorList>
            <person name="Scholz U."/>
            <person name="Mascher M."/>
            <person name="Fiebig A."/>
        </authorList>
    </citation>
    <scope>NUCLEOTIDE SEQUENCE [LARGE SCALE GENOMIC DNA]</scope>
</reference>
<proteinExistence type="predicted"/>
<organism evidence="1 2">
    <name type="scientific">Avena sativa</name>
    <name type="common">Oat</name>
    <dbReference type="NCBI Taxonomy" id="4498"/>
    <lineage>
        <taxon>Eukaryota</taxon>
        <taxon>Viridiplantae</taxon>
        <taxon>Streptophyta</taxon>
        <taxon>Embryophyta</taxon>
        <taxon>Tracheophyta</taxon>
        <taxon>Spermatophyta</taxon>
        <taxon>Magnoliopsida</taxon>
        <taxon>Liliopsida</taxon>
        <taxon>Poales</taxon>
        <taxon>Poaceae</taxon>
        <taxon>BOP clade</taxon>
        <taxon>Pooideae</taxon>
        <taxon>Poodae</taxon>
        <taxon>Poeae</taxon>
        <taxon>Poeae Chloroplast Group 1 (Aveneae type)</taxon>
        <taxon>Aveninae</taxon>
        <taxon>Avena</taxon>
    </lineage>
</organism>
<dbReference type="EnsemblPlants" id="AVESA.00010b.r2.5DG0957850.1">
    <property type="protein sequence ID" value="AVESA.00010b.r2.5DG0957850.1.CDS.1"/>
    <property type="gene ID" value="AVESA.00010b.r2.5DG0957850"/>
</dbReference>
<name>A0ACD5YGI9_AVESA</name>
<reference evidence="1" key="2">
    <citation type="submission" date="2025-09" db="UniProtKB">
        <authorList>
            <consortium name="EnsemblPlants"/>
        </authorList>
    </citation>
    <scope>IDENTIFICATION</scope>
</reference>
<dbReference type="Proteomes" id="UP001732700">
    <property type="component" value="Chromosome 5D"/>
</dbReference>
<protein>
    <submittedName>
        <fullName evidence="1">Uncharacterized protein</fullName>
    </submittedName>
</protein>
<sequence>MGSCTSRSPAPAPASAPASGSSGRRAATAKVVGLDGSMAQYAAPATARHALRDDGSSSSSVFLCSSDELRLDQPPRVLADEEALQPGWLYFVLPVSTLRLALSKHEMTVLAVRASYALAVASGVASPPRRKAGTRRMSAANGKQRRTARVAPLAVADEDPELADGGSSQHAYGGDVKAGKLARKGAGSYRIRGGARHRRRAVGVQRLSAILEADEYVVS</sequence>
<evidence type="ECO:0000313" key="1">
    <source>
        <dbReference type="EnsemblPlants" id="AVESA.00010b.r2.5DG0957850.1.CDS.1"/>
    </source>
</evidence>
<evidence type="ECO:0000313" key="2">
    <source>
        <dbReference type="Proteomes" id="UP001732700"/>
    </source>
</evidence>
<accession>A0ACD5YGI9</accession>
<keyword evidence="2" id="KW-1185">Reference proteome</keyword>